<keyword evidence="2" id="KW-1185">Reference proteome</keyword>
<evidence type="ECO:0000313" key="1">
    <source>
        <dbReference type="EMBL" id="GBM58103.1"/>
    </source>
</evidence>
<evidence type="ECO:0000313" key="2">
    <source>
        <dbReference type="Proteomes" id="UP000499080"/>
    </source>
</evidence>
<proteinExistence type="predicted"/>
<dbReference type="EMBL" id="BGPR01001622">
    <property type="protein sequence ID" value="GBM58103.1"/>
    <property type="molecule type" value="Genomic_DNA"/>
</dbReference>
<name>A0A4Y2GX86_ARAVE</name>
<reference evidence="1 2" key="1">
    <citation type="journal article" date="2019" name="Sci. Rep.">
        <title>Orb-weaving spider Araneus ventricosus genome elucidates the spidroin gene catalogue.</title>
        <authorList>
            <person name="Kono N."/>
            <person name="Nakamura H."/>
            <person name="Ohtoshi R."/>
            <person name="Moran D.A.P."/>
            <person name="Shinohara A."/>
            <person name="Yoshida Y."/>
            <person name="Fujiwara M."/>
            <person name="Mori M."/>
            <person name="Tomita M."/>
            <person name="Arakawa K."/>
        </authorList>
    </citation>
    <scope>NUCLEOTIDE SEQUENCE [LARGE SCALE GENOMIC DNA]</scope>
</reference>
<sequence>MKYPLLTLNNIQFGEVIGELIARDPDVSLHPGKPNQSLHQVKFIFYGNYKFRFRPVALEGLYGRPTISVNVDFLFIFNSPIHCLTQSREAGKVRKLGEEGANSGIVLIISPRFKIMWSIPK</sequence>
<dbReference type="Proteomes" id="UP000499080">
    <property type="component" value="Unassembled WGS sequence"/>
</dbReference>
<comment type="caution">
    <text evidence="1">The sequence shown here is derived from an EMBL/GenBank/DDBJ whole genome shotgun (WGS) entry which is preliminary data.</text>
</comment>
<gene>
    <name evidence="1" type="ORF">AVEN_164289_1</name>
</gene>
<accession>A0A4Y2GX86</accession>
<dbReference type="AlphaFoldDB" id="A0A4Y2GX86"/>
<organism evidence="1 2">
    <name type="scientific">Araneus ventricosus</name>
    <name type="common">Orbweaver spider</name>
    <name type="synonym">Epeira ventricosa</name>
    <dbReference type="NCBI Taxonomy" id="182803"/>
    <lineage>
        <taxon>Eukaryota</taxon>
        <taxon>Metazoa</taxon>
        <taxon>Ecdysozoa</taxon>
        <taxon>Arthropoda</taxon>
        <taxon>Chelicerata</taxon>
        <taxon>Arachnida</taxon>
        <taxon>Araneae</taxon>
        <taxon>Araneomorphae</taxon>
        <taxon>Entelegynae</taxon>
        <taxon>Araneoidea</taxon>
        <taxon>Araneidae</taxon>
        <taxon>Araneus</taxon>
    </lineage>
</organism>
<protein>
    <submittedName>
        <fullName evidence="1">Uncharacterized protein</fullName>
    </submittedName>
</protein>